<feature type="region of interest" description="Disordered" evidence="2">
    <location>
        <begin position="394"/>
        <end position="466"/>
    </location>
</feature>
<keyword evidence="4" id="KW-1185">Reference proteome</keyword>
<dbReference type="InterPro" id="IPR002347">
    <property type="entry name" value="SDR_fam"/>
</dbReference>
<dbReference type="Pfam" id="PF00106">
    <property type="entry name" value="adh_short"/>
    <property type="match status" value="1"/>
</dbReference>
<dbReference type="PANTHER" id="PTHR43157">
    <property type="entry name" value="PHOSPHATIDYLINOSITOL-GLYCAN BIOSYNTHESIS CLASS F PROTEIN-RELATED"/>
    <property type="match status" value="1"/>
</dbReference>
<evidence type="ECO:0000256" key="2">
    <source>
        <dbReference type="SAM" id="MobiDB-lite"/>
    </source>
</evidence>
<accession>A0AAD5SZV1</accession>
<dbReference type="AlphaFoldDB" id="A0AAD5SZV1"/>
<dbReference type="InterPro" id="IPR036291">
    <property type="entry name" value="NAD(P)-bd_dom_sf"/>
</dbReference>
<dbReference type="GO" id="GO:0016491">
    <property type="term" value="F:oxidoreductase activity"/>
    <property type="evidence" value="ECO:0007669"/>
    <property type="project" value="UniProtKB-KW"/>
</dbReference>
<gene>
    <name evidence="3" type="ORF">HK100_000459</name>
</gene>
<sequence>MSFQFNSETTAAQVASVYKTSIIGKTIVITGANTGLGKEAARNFVAYGAARVIIACRNAEAGQEAATLIKSAATNTEIVVMKLDLADFSSVRAFAAAYIATGWPLHILVNNAGIMALPERVLSPEGNELQFHTNHLGHFLLTNLLAHVLISSAPARVVSVTSLGHQITGIHFDNLNFEGNYNKWQAYGQAKTANILFAIQLNKLLSTRGVEAFSVHPGIIMTNLMQHMENDEMQAFEWIDGEGKVIGNFKSIEQGAATHVFAAVSTELNGKGGAYLTDCVVTQTETKESRDPFAAEKLWKISEEKTQRNLKRRIPEDDTMPPCPDQLAIENLLAKLLEIITPIITSMMTQLLDYMEKRQEEREIKLVEKFSALIVQMENSPKPQQPQLQLTRIAAGSKETQSSHASQSRLEISSENLGSTESRIQSGLREGKARGDLGSPDCPTEAYDSQRSISPSGTTSSEAESDCAAVKPIELVKSLIKAETETNQQPSSLCWEILTYEVLTTKSHAASLKASWMYGNGSVIVDFARVLSSVSNIPGKLPMTNQQALDLFVFRRARAFAWSRSKELDTAILANLSIDIQRQIVKKSVEFSGRRDSPQYRWSYLRMSRTLRELESSLNVQIINGMNQ</sequence>
<organism evidence="3 4">
    <name type="scientific">Physocladia obscura</name>
    <dbReference type="NCBI Taxonomy" id="109957"/>
    <lineage>
        <taxon>Eukaryota</taxon>
        <taxon>Fungi</taxon>
        <taxon>Fungi incertae sedis</taxon>
        <taxon>Chytridiomycota</taxon>
        <taxon>Chytridiomycota incertae sedis</taxon>
        <taxon>Chytridiomycetes</taxon>
        <taxon>Chytridiales</taxon>
        <taxon>Chytriomycetaceae</taxon>
        <taxon>Physocladia</taxon>
    </lineage>
</organism>
<keyword evidence="1" id="KW-0560">Oxidoreductase</keyword>
<dbReference type="PANTHER" id="PTHR43157:SF31">
    <property type="entry name" value="PHOSPHATIDYLINOSITOL-GLYCAN BIOSYNTHESIS CLASS F PROTEIN"/>
    <property type="match status" value="1"/>
</dbReference>
<dbReference type="CDD" id="cd05327">
    <property type="entry name" value="retinol-DH_like_SDR_c_like"/>
    <property type="match status" value="1"/>
</dbReference>
<evidence type="ECO:0000313" key="3">
    <source>
        <dbReference type="EMBL" id="KAJ3119147.1"/>
    </source>
</evidence>
<protein>
    <submittedName>
        <fullName evidence="3">Uncharacterized protein</fullName>
    </submittedName>
</protein>
<evidence type="ECO:0000256" key="1">
    <source>
        <dbReference type="ARBA" id="ARBA00023002"/>
    </source>
</evidence>
<feature type="compositionally biased region" description="Polar residues" evidence="2">
    <location>
        <begin position="447"/>
        <end position="462"/>
    </location>
</feature>
<dbReference type="SUPFAM" id="SSF51735">
    <property type="entry name" value="NAD(P)-binding Rossmann-fold domains"/>
    <property type="match status" value="1"/>
</dbReference>
<feature type="compositionally biased region" description="Polar residues" evidence="2">
    <location>
        <begin position="398"/>
        <end position="425"/>
    </location>
</feature>
<dbReference type="PRINTS" id="PR00081">
    <property type="entry name" value="GDHRDH"/>
</dbReference>
<evidence type="ECO:0000313" key="4">
    <source>
        <dbReference type="Proteomes" id="UP001211907"/>
    </source>
</evidence>
<reference evidence="3" key="1">
    <citation type="submission" date="2020-05" db="EMBL/GenBank/DDBJ databases">
        <title>Phylogenomic resolution of chytrid fungi.</title>
        <authorList>
            <person name="Stajich J.E."/>
            <person name="Amses K."/>
            <person name="Simmons R."/>
            <person name="Seto K."/>
            <person name="Myers J."/>
            <person name="Bonds A."/>
            <person name="Quandt C.A."/>
            <person name="Barry K."/>
            <person name="Liu P."/>
            <person name="Grigoriev I."/>
            <person name="Longcore J.E."/>
            <person name="James T.Y."/>
        </authorList>
    </citation>
    <scope>NUCLEOTIDE SEQUENCE</scope>
    <source>
        <strain evidence="3">JEL0513</strain>
    </source>
</reference>
<dbReference type="EMBL" id="JADGJH010001093">
    <property type="protein sequence ID" value="KAJ3119147.1"/>
    <property type="molecule type" value="Genomic_DNA"/>
</dbReference>
<name>A0AAD5SZV1_9FUNG</name>
<proteinExistence type="predicted"/>
<comment type="caution">
    <text evidence="3">The sequence shown here is derived from an EMBL/GenBank/DDBJ whole genome shotgun (WGS) entry which is preliminary data.</text>
</comment>
<dbReference type="Proteomes" id="UP001211907">
    <property type="component" value="Unassembled WGS sequence"/>
</dbReference>
<dbReference type="Gene3D" id="3.40.50.720">
    <property type="entry name" value="NAD(P)-binding Rossmann-like Domain"/>
    <property type="match status" value="1"/>
</dbReference>